<evidence type="ECO:0000313" key="14">
    <source>
        <dbReference type="EMBL" id="RYC72758.1"/>
    </source>
</evidence>
<reference evidence="14 15" key="1">
    <citation type="journal article" date="2018" name="bioRxiv">
        <title>Evidence of independent acquisition and adaption of ultra-small bacteria to human hosts across the highly diverse yet reduced genomes of the phylum Saccharibacteria.</title>
        <authorList>
            <person name="McLean J.S."/>
            <person name="Bor B."/>
            <person name="To T.T."/>
            <person name="Liu Q."/>
            <person name="Kearns K.A."/>
            <person name="Solden L.M."/>
            <person name="Wrighton K.C."/>
            <person name="He X."/>
            <person name="Shi W."/>
        </authorList>
    </citation>
    <scope>NUCLEOTIDE SEQUENCE [LARGE SCALE GENOMIC DNA]</scope>
    <source>
        <strain evidence="14 15">TM7_CMJM_G6_1_HOT_870</strain>
    </source>
</reference>
<keyword evidence="7 12" id="KW-0378">Hydrolase</keyword>
<evidence type="ECO:0000256" key="7">
    <source>
        <dbReference type="ARBA" id="ARBA00022801"/>
    </source>
</evidence>
<evidence type="ECO:0000256" key="2">
    <source>
        <dbReference type="ARBA" id="ARBA00009779"/>
    </source>
</evidence>
<evidence type="ECO:0000256" key="3">
    <source>
        <dbReference type="ARBA" id="ARBA00022475"/>
    </source>
</evidence>
<dbReference type="Proteomes" id="UP001190925">
    <property type="component" value="Unassembled WGS sequence"/>
</dbReference>
<comment type="caution">
    <text evidence="14">The sequence shown here is derived from an EMBL/GenBank/DDBJ whole genome shotgun (WGS) entry which is preliminary data.</text>
</comment>
<feature type="transmembrane region" description="Helical" evidence="12">
    <location>
        <begin position="187"/>
        <end position="205"/>
    </location>
</feature>
<evidence type="ECO:0000256" key="12">
    <source>
        <dbReference type="HAMAP-Rule" id="MF_00188"/>
    </source>
</evidence>
<gene>
    <name evidence="12 14" type="primary">htpX</name>
    <name evidence="14" type="ORF">G6CMJM_00254</name>
</gene>
<dbReference type="Pfam" id="PF01435">
    <property type="entry name" value="Peptidase_M48"/>
    <property type="match status" value="1"/>
</dbReference>
<dbReference type="CDD" id="cd07340">
    <property type="entry name" value="M48B_Htpx_like"/>
    <property type="match status" value="1"/>
</dbReference>
<feature type="domain" description="Peptidase M48" evidence="13">
    <location>
        <begin position="77"/>
        <end position="285"/>
    </location>
</feature>
<keyword evidence="8 12" id="KW-0862">Zinc</keyword>
<feature type="binding site" evidence="12">
    <location>
        <position position="140"/>
    </location>
    <ligand>
        <name>Zn(2+)</name>
        <dbReference type="ChEBI" id="CHEBI:29105"/>
        <note>catalytic</note>
    </ligand>
</feature>
<feature type="active site" evidence="12">
    <location>
        <position position="141"/>
    </location>
</feature>
<proteinExistence type="inferred from homology"/>
<evidence type="ECO:0000259" key="13">
    <source>
        <dbReference type="Pfam" id="PF01435"/>
    </source>
</evidence>
<keyword evidence="15" id="KW-1185">Reference proteome</keyword>
<protein>
    <recommendedName>
        <fullName evidence="12">Protease HtpX homolog</fullName>
        <ecNumber evidence="12">3.4.24.-</ecNumber>
    </recommendedName>
</protein>
<organism evidence="14 15">
    <name type="scientific">Candidatus Nanogingivalis gingivitcus</name>
    <dbReference type="NCBI Taxonomy" id="2171992"/>
    <lineage>
        <taxon>Bacteria</taxon>
        <taxon>Candidatus Saccharimonadota</taxon>
        <taxon>Candidatus Nanosyncoccalia</taxon>
        <taxon>Candidatus Nanogingivales</taxon>
        <taxon>Candidatus Nanogingivalaceae</taxon>
        <taxon>Candidatus Nanogingivalis</taxon>
    </lineage>
</organism>
<keyword evidence="9 12" id="KW-1133">Transmembrane helix</keyword>
<evidence type="ECO:0000256" key="8">
    <source>
        <dbReference type="ARBA" id="ARBA00022833"/>
    </source>
</evidence>
<keyword evidence="5 12" id="KW-0812">Transmembrane</keyword>
<keyword evidence="11 12" id="KW-0472">Membrane</keyword>
<feature type="binding site" evidence="12">
    <location>
        <position position="144"/>
    </location>
    <ligand>
        <name>Zn(2+)</name>
        <dbReference type="ChEBI" id="CHEBI:29105"/>
        <note>catalytic</note>
    </ligand>
</feature>
<comment type="cofactor">
    <cofactor evidence="12">
        <name>Zn(2+)</name>
        <dbReference type="ChEBI" id="CHEBI:29105"/>
    </cofactor>
    <text evidence="12">Binds 1 zinc ion per subunit.</text>
</comment>
<evidence type="ECO:0000256" key="6">
    <source>
        <dbReference type="ARBA" id="ARBA00022723"/>
    </source>
</evidence>
<dbReference type="GO" id="GO:0006508">
    <property type="term" value="P:proteolysis"/>
    <property type="evidence" value="ECO:0007669"/>
    <property type="project" value="UniProtKB-KW"/>
</dbReference>
<keyword evidence="4 12" id="KW-0645">Protease</keyword>
<evidence type="ECO:0000256" key="10">
    <source>
        <dbReference type="ARBA" id="ARBA00023049"/>
    </source>
</evidence>
<dbReference type="InterPro" id="IPR022919">
    <property type="entry name" value="Pept_M48_protease_HtpX"/>
</dbReference>
<evidence type="ECO:0000256" key="9">
    <source>
        <dbReference type="ARBA" id="ARBA00022989"/>
    </source>
</evidence>
<dbReference type="Gene3D" id="3.30.2010.10">
    <property type="entry name" value="Metalloproteases ('zincins'), catalytic domain"/>
    <property type="match status" value="1"/>
</dbReference>
<dbReference type="HAMAP" id="MF_00188">
    <property type="entry name" value="Pept_M48_protease_HtpX"/>
    <property type="match status" value="1"/>
</dbReference>
<feature type="transmembrane region" description="Helical" evidence="12">
    <location>
        <begin position="154"/>
        <end position="175"/>
    </location>
</feature>
<evidence type="ECO:0000256" key="5">
    <source>
        <dbReference type="ARBA" id="ARBA00022692"/>
    </source>
</evidence>
<dbReference type="PANTHER" id="PTHR43221:SF1">
    <property type="entry name" value="PROTEASE HTPX"/>
    <property type="match status" value="1"/>
</dbReference>
<name>A0ABY0FKC3_9BACT</name>
<keyword evidence="6 12" id="KW-0479">Metal-binding</keyword>
<dbReference type="InterPro" id="IPR001915">
    <property type="entry name" value="Peptidase_M48"/>
</dbReference>
<keyword evidence="3 12" id="KW-1003">Cell membrane</keyword>
<dbReference type="PANTHER" id="PTHR43221">
    <property type="entry name" value="PROTEASE HTPX"/>
    <property type="match status" value="1"/>
</dbReference>
<keyword evidence="10 12" id="KW-0482">Metalloprotease</keyword>
<feature type="transmembrane region" description="Helical" evidence="12">
    <location>
        <begin position="12"/>
        <end position="32"/>
    </location>
</feature>
<dbReference type="EC" id="3.4.24.-" evidence="12"/>
<reference evidence="14 15" key="2">
    <citation type="journal article" date="2020" name="Cell Rep.">
        <title>Acquisition and Adaptation of Ultra-small Parasitic Reduced Genome Bacteria to Mammalian Hosts.</title>
        <authorList>
            <person name="McLean J.S."/>
            <person name="Bor B."/>
            <person name="Kerns K.A."/>
            <person name="Liu Q."/>
            <person name="To T.T."/>
            <person name="Solden L."/>
            <person name="Hendrickson E.L."/>
            <person name="Wrighton K."/>
            <person name="Shi W."/>
            <person name="He X."/>
        </authorList>
    </citation>
    <scope>NUCLEOTIDE SEQUENCE [LARGE SCALE GENOMIC DNA]</scope>
    <source>
        <strain evidence="14 15">TM7_CMJM_G6_1_HOT_870</strain>
    </source>
</reference>
<sequence>MYSSISKNKRNTVIIFTVFIAIISGIGLFFAWEFKELSIFWITLVVTLVYALIDYVVATKMVIKMAGATEISRSMAPELYAAVDTITVTAGLPMPKVYIINDNAPNAFAAGTKPENAIICVTTGLLEIMDKAELEGVIAHEVGHIKNYDIRVSMAAVALTAAIGFIADIILRITFYSSDKEERSPAMFVGGLVAAIVAPILALIVRMAISREREYLADATAVMLTRYPDGLISALDKLQKYGAPMQKQNSTTASLYINNPLKKSVLNSLFATHPPIEKRIQRLKDNSARF</sequence>
<feature type="binding site" evidence="12">
    <location>
        <position position="214"/>
    </location>
    <ligand>
        <name>Zn(2+)</name>
        <dbReference type="ChEBI" id="CHEBI:29105"/>
        <note>catalytic</note>
    </ligand>
</feature>
<dbReference type="RefSeq" id="WP_129718671.1">
    <property type="nucleotide sequence ID" value="NZ_PRLK01000003.1"/>
</dbReference>
<comment type="subcellular location">
    <subcellularLocation>
        <location evidence="1 12">Cell membrane</location>
        <topology evidence="1 12">Multi-pass membrane protein</topology>
    </subcellularLocation>
</comment>
<evidence type="ECO:0000313" key="15">
    <source>
        <dbReference type="Proteomes" id="UP001190925"/>
    </source>
</evidence>
<dbReference type="EMBL" id="PRLK01000003">
    <property type="protein sequence ID" value="RYC72758.1"/>
    <property type="molecule type" value="Genomic_DNA"/>
</dbReference>
<comment type="similarity">
    <text evidence="2 12">Belongs to the peptidase M48B family.</text>
</comment>
<evidence type="ECO:0000256" key="11">
    <source>
        <dbReference type="ARBA" id="ARBA00023136"/>
    </source>
</evidence>
<feature type="transmembrane region" description="Helical" evidence="12">
    <location>
        <begin position="38"/>
        <end position="57"/>
    </location>
</feature>
<evidence type="ECO:0000256" key="4">
    <source>
        <dbReference type="ARBA" id="ARBA00022670"/>
    </source>
</evidence>
<evidence type="ECO:0000256" key="1">
    <source>
        <dbReference type="ARBA" id="ARBA00004651"/>
    </source>
</evidence>
<dbReference type="GO" id="GO:0008233">
    <property type="term" value="F:peptidase activity"/>
    <property type="evidence" value="ECO:0007669"/>
    <property type="project" value="UniProtKB-KW"/>
</dbReference>
<accession>A0ABY0FKC3</accession>
<dbReference type="InterPro" id="IPR050083">
    <property type="entry name" value="HtpX_protease"/>
</dbReference>